<feature type="compositionally biased region" description="Polar residues" evidence="2">
    <location>
        <begin position="130"/>
        <end position="143"/>
    </location>
</feature>
<name>A0A1B6EBX5_9HEMI</name>
<feature type="coiled-coil region" evidence="1">
    <location>
        <begin position="268"/>
        <end position="306"/>
    </location>
</feature>
<feature type="compositionally biased region" description="Low complexity" evidence="2">
    <location>
        <begin position="735"/>
        <end position="748"/>
    </location>
</feature>
<dbReference type="AlphaFoldDB" id="A0A1B6EBX5"/>
<sequence length="1029" mass="115374">MNRSRGRNRQGYRTVVQRTGSIDKRTDNAADDNNHQRSNSGARFNNDGGFYKPFQPFQNDNYSNTSQNNFQTHQPGQYGQRSYSKPTNGMSGTSQFHNRQNFQPQNNEIPSILDLKVGAPVQPYRRVMQENGSTRGRGNGSQRFNRRGRNNYHGSRSPNDLRPSQLQLSNSGRQDLINKEAPRRPVRTSTENILGHGEEPGNINKARDLMEEEYKIQAAECAAKCREAELKKLQEKMMKLRFVSNFDTGYRFPVGPTVDNPKEREFRIQKLQESYNEQSREYQKELQKIEERKKALEEERRIERINSKDYDHIMLGVRLGSNPQTFFPENRGAIPKQGRHITSHKRKPVQSSKPVKDKNKKIKFSSIQGDLSIIQSIYAEPEPEPEVSSTKDISIQEVREQMQEQYNKKVVQDLVKEYDKESFVPNSEDNELRIARLKMQKAYDHRAVQEKSEKVKEKSTDEVKPINSGQGVDKVKENSQTDNKLKPSEGNKNKKSNAPHNMSKTPQTGASLPSPSHNINKTASNSSNKSTEVIQSPPQSSAGSTNNKSCPLDVNSASQSFKIAPQKADAQLKINEVPQTLVGLPSPIQNMNKTVSTSSNAQVLHSLPQNGAGTTNDRSKTMDISAASQNEIRPQKPYAAQHNTKKGLHTEGLPPSNQNMNKRANTNSIQAAQSFLQNGAGDTNNRSNTITAISQTTSISAVSQNEVEPKKPNKNLVKRNVNKVPQNWEGLPSPNKNINNSTSFTTNNQAIQSPSNNTVTTNQESDLPNATQNKVAPKKSSAQQRIMEVLKNSVGLPLPNENMLKTGSISSNKETESPPPQNSVMTANNRNNTTVNTASQNKVGTQKNQNAESLDKAIDVLTSMENLEKYRKNLHSKRLDCIKSEMDELFSFIEKEKSSSQPIKEGKEAKELSYQEQLRQRALVMDKKYGAENAPKPSSTNVLPLHSEAPKQCSPATRSLRSVAQQPSSAARNINEQSLIRLLNLRELNHYDRTGLVPMKGGYYVDVKHCFTTNGVDKLGQPILQLRVK</sequence>
<accession>A0A1B6EBX5</accession>
<feature type="compositionally biased region" description="Polar residues" evidence="2">
    <location>
        <begin position="749"/>
        <end position="784"/>
    </location>
</feature>
<feature type="compositionally biased region" description="Polar residues" evidence="2">
    <location>
        <begin position="803"/>
        <end position="812"/>
    </location>
</feature>
<evidence type="ECO:0000313" key="3">
    <source>
        <dbReference type="EMBL" id="JAS35438.1"/>
    </source>
</evidence>
<evidence type="ECO:0000256" key="2">
    <source>
        <dbReference type="SAM" id="MobiDB-lite"/>
    </source>
</evidence>
<feature type="compositionally biased region" description="Basic and acidic residues" evidence="2">
    <location>
        <begin position="473"/>
        <end position="492"/>
    </location>
</feature>
<feature type="region of interest" description="Disordered" evidence="2">
    <location>
        <begin position="128"/>
        <end position="203"/>
    </location>
</feature>
<feature type="compositionally biased region" description="Basic residues" evidence="2">
    <location>
        <begin position="712"/>
        <end position="721"/>
    </location>
</feature>
<keyword evidence="1" id="KW-0175">Coiled coil</keyword>
<feature type="compositionally biased region" description="Basic and acidic residues" evidence="2">
    <location>
        <begin position="444"/>
        <end position="464"/>
    </location>
</feature>
<feature type="compositionally biased region" description="Polar residues" evidence="2">
    <location>
        <begin position="56"/>
        <end position="109"/>
    </location>
</feature>
<evidence type="ECO:0000256" key="1">
    <source>
        <dbReference type="SAM" id="Coils"/>
    </source>
</evidence>
<gene>
    <name evidence="3" type="ORF">g.42194</name>
</gene>
<proteinExistence type="predicted"/>
<feature type="region of interest" description="Disordered" evidence="2">
    <location>
        <begin position="333"/>
        <end position="358"/>
    </location>
</feature>
<feature type="region of interest" description="Disordered" evidence="2">
    <location>
        <begin position="699"/>
        <end position="828"/>
    </location>
</feature>
<reference evidence="3" key="1">
    <citation type="submission" date="2015-12" db="EMBL/GenBank/DDBJ databases">
        <title>De novo transcriptome assembly of four potential Pierce s Disease insect vectors from Arizona vineyards.</title>
        <authorList>
            <person name="Tassone E.E."/>
        </authorList>
    </citation>
    <scope>NUCLEOTIDE SEQUENCE</scope>
</reference>
<feature type="region of interest" description="Disordered" evidence="2">
    <location>
        <begin position="1"/>
        <end position="113"/>
    </location>
</feature>
<feature type="compositionally biased region" description="Polar residues" evidence="2">
    <location>
        <begin position="532"/>
        <end position="553"/>
    </location>
</feature>
<protein>
    <submittedName>
        <fullName evidence="3">Uncharacterized protein</fullName>
    </submittedName>
</protein>
<feature type="compositionally biased region" description="Low complexity" evidence="2">
    <location>
        <begin position="518"/>
        <end position="531"/>
    </location>
</feature>
<feature type="region of interest" description="Disordered" evidence="2">
    <location>
        <begin position="629"/>
        <end position="662"/>
    </location>
</feature>
<feature type="compositionally biased region" description="Basic residues" evidence="2">
    <location>
        <begin position="337"/>
        <end position="348"/>
    </location>
</feature>
<organism evidence="3">
    <name type="scientific">Clastoptera arizonana</name>
    <name type="common">Arizona spittle bug</name>
    <dbReference type="NCBI Taxonomy" id="38151"/>
    <lineage>
        <taxon>Eukaryota</taxon>
        <taxon>Metazoa</taxon>
        <taxon>Ecdysozoa</taxon>
        <taxon>Arthropoda</taxon>
        <taxon>Hexapoda</taxon>
        <taxon>Insecta</taxon>
        <taxon>Pterygota</taxon>
        <taxon>Neoptera</taxon>
        <taxon>Paraneoptera</taxon>
        <taxon>Hemiptera</taxon>
        <taxon>Auchenorrhyncha</taxon>
        <taxon>Cercopoidea</taxon>
        <taxon>Clastopteridae</taxon>
        <taxon>Clastoptera</taxon>
    </lineage>
</organism>
<feature type="compositionally biased region" description="Polar residues" evidence="2">
    <location>
        <begin position="496"/>
        <end position="517"/>
    </location>
</feature>
<feature type="region of interest" description="Disordered" evidence="2">
    <location>
        <begin position="444"/>
        <end position="553"/>
    </location>
</feature>
<feature type="compositionally biased region" description="Polar residues" evidence="2">
    <location>
        <begin position="152"/>
        <end position="173"/>
    </location>
</feature>
<feature type="compositionally biased region" description="Basic and acidic residues" evidence="2">
    <location>
        <begin position="21"/>
        <end position="35"/>
    </location>
</feature>
<dbReference type="EMBL" id="GEDC01001860">
    <property type="protein sequence ID" value="JAS35438.1"/>
    <property type="molecule type" value="Transcribed_RNA"/>
</dbReference>
<feature type="compositionally biased region" description="Basic residues" evidence="2">
    <location>
        <begin position="1"/>
        <end position="10"/>
    </location>
</feature>